<dbReference type="Gene3D" id="3.40.30.10">
    <property type="entry name" value="Glutaredoxin"/>
    <property type="match status" value="1"/>
</dbReference>
<proteinExistence type="inferred from homology"/>
<feature type="binding site" evidence="3">
    <location>
        <position position="171"/>
    </location>
    <ligand>
        <name>Cu cation</name>
        <dbReference type="ChEBI" id="CHEBI:23378"/>
    </ligand>
</feature>
<evidence type="ECO:0000259" key="6">
    <source>
        <dbReference type="PROSITE" id="PS51352"/>
    </source>
</evidence>
<dbReference type="OrthoDB" id="9790194at2"/>
<reference evidence="8" key="1">
    <citation type="submission" date="2016-10" db="EMBL/GenBank/DDBJ databases">
        <authorList>
            <person name="Varghese N."/>
            <person name="Submissions S."/>
        </authorList>
    </citation>
    <scope>NUCLEOTIDE SEQUENCE [LARGE SCALE GENOMIC DNA]</scope>
    <source>
        <strain evidence="8">LMG 26383,CCUG 61248,R- 45681</strain>
    </source>
</reference>
<evidence type="ECO:0000256" key="5">
    <source>
        <dbReference type="SAM" id="Phobius"/>
    </source>
</evidence>
<evidence type="ECO:0000256" key="4">
    <source>
        <dbReference type="PIRSR" id="PIRSR603782-2"/>
    </source>
</evidence>
<comment type="similarity">
    <text evidence="1">Belongs to the SCO1/2 family.</text>
</comment>
<keyword evidence="2 3" id="KW-0186">Copper</keyword>
<feature type="disulfide bond" description="Redox-active" evidence="4">
    <location>
        <begin position="84"/>
        <end position="88"/>
    </location>
</feature>
<dbReference type="CDD" id="cd02968">
    <property type="entry name" value="SCO"/>
    <property type="match status" value="1"/>
</dbReference>
<keyword evidence="3" id="KW-0479">Metal-binding</keyword>
<dbReference type="RefSeq" id="WP_091834452.1">
    <property type="nucleotide sequence ID" value="NZ_FOAN01000004.1"/>
</dbReference>
<feature type="binding site" evidence="3">
    <location>
        <position position="84"/>
    </location>
    <ligand>
        <name>Cu cation</name>
        <dbReference type="ChEBI" id="CHEBI:23378"/>
    </ligand>
</feature>
<gene>
    <name evidence="7" type="ORF">SAMN04515666_1044</name>
</gene>
<dbReference type="STRING" id="1036779.SAMN04515666_1044"/>
<dbReference type="FunFam" id="3.40.30.10:FF:000013">
    <property type="entry name" value="Blast:Protein SCO1 homolog, mitochondrial"/>
    <property type="match status" value="1"/>
</dbReference>
<dbReference type="PANTHER" id="PTHR12151:SF25">
    <property type="entry name" value="LINALOOL DEHYDRATASE_ISOMERASE DOMAIN-CONTAINING PROTEIN"/>
    <property type="match status" value="1"/>
</dbReference>
<dbReference type="Proteomes" id="UP000199664">
    <property type="component" value="Unassembled WGS sequence"/>
</dbReference>
<evidence type="ECO:0000256" key="2">
    <source>
        <dbReference type="ARBA" id="ARBA00023008"/>
    </source>
</evidence>
<keyword evidence="8" id="KW-1185">Reference proteome</keyword>
<evidence type="ECO:0000313" key="8">
    <source>
        <dbReference type="Proteomes" id="UP000199664"/>
    </source>
</evidence>
<sequence>MPILKIIRYGAWGAVVIVAFAAAAITLGWWRVDGPGRPSSGGSVSTPLADVGGPFTSTDHTGRKVSQADYLGKPTLVFFGFTHCPEVCPTTLFELTTLLGKLGADADRLNVLFVSVDPERDTPAQLSLYLQSFDPRIVGLSGTQAEVDAALKAYKAYARRIPTAEGYTMDHTASVYLMDAEGRFRSLIDYHEEQDSALAKVRLLLKR</sequence>
<dbReference type="PANTHER" id="PTHR12151">
    <property type="entry name" value="ELECTRON TRANSPORT PROTIN SCO1/SENC FAMILY MEMBER"/>
    <property type="match status" value="1"/>
</dbReference>
<keyword evidence="5" id="KW-0472">Membrane</keyword>
<dbReference type="EMBL" id="FOAN01000004">
    <property type="protein sequence ID" value="SEL47544.1"/>
    <property type="molecule type" value="Genomic_DNA"/>
</dbReference>
<dbReference type="InterPro" id="IPR013766">
    <property type="entry name" value="Thioredoxin_domain"/>
</dbReference>
<keyword evidence="5" id="KW-1133">Transmembrane helix</keyword>
<dbReference type="AlphaFoldDB" id="A0A1H7QIS3"/>
<dbReference type="InterPro" id="IPR003782">
    <property type="entry name" value="SCO1/SenC"/>
</dbReference>
<feature type="binding site" evidence="3">
    <location>
        <position position="88"/>
    </location>
    <ligand>
        <name>Cu cation</name>
        <dbReference type="ChEBI" id="CHEBI:23378"/>
    </ligand>
</feature>
<accession>A0A1H7QIS3</accession>
<organism evidence="7 8">
    <name type="scientific">Bosea lupini</name>
    <dbReference type="NCBI Taxonomy" id="1036779"/>
    <lineage>
        <taxon>Bacteria</taxon>
        <taxon>Pseudomonadati</taxon>
        <taxon>Pseudomonadota</taxon>
        <taxon>Alphaproteobacteria</taxon>
        <taxon>Hyphomicrobiales</taxon>
        <taxon>Boseaceae</taxon>
        <taxon>Bosea</taxon>
    </lineage>
</organism>
<feature type="transmembrane region" description="Helical" evidence="5">
    <location>
        <begin position="6"/>
        <end position="30"/>
    </location>
</feature>
<evidence type="ECO:0000256" key="3">
    <source>
        <dbReference type="PIRSR" id="PIRSR603782-1"/>
    </source>
</evidence>
<protein>
    <submittedName>
        <fullName evidence="7">Protein SCO1/2</fullName>
    </submittedName>
</protein>
<name>A0A1H7QIS3_9HYPH</name>
<dbReference type="SUPFAM" id="SSF52833">
    <property type="entry name" value="Thioredoxin-like"/>
    <property type="match status" value="1"/>
</dbReference>
<evidence type="ECO:0000313" key="7">
    <source>
        <dbReference type="EMBL" id="SEL47544.1"/>
    </source>
</evidence>
<dbReference type="GO" id="GO:0046872">
    <property type="term" value="F:metal ion binding"/>
    <property type="evidence" value="ECO:0007669"/>
    <property type="project" value="UniProtKB-KW"/>
</dbReference>
<dbReference type="InterPro" id="IPR036249">
    <property type="entry name" value="Thioredoxin-like_sf"/>
</dbReference>
<keyword evidence="5" id="KW-0812">Transmembrane</keyword>
<evidence type="ECO:0000256" key="1">
    <source>
        <dbReference type="ARBA" id="ARBA00010996"/>
    </source>
</evidence>
<feature type="domain" description="Thioredoxin" evidence="6">
    <location>
        <begin position="46"/>
        <end position="207"/>
    </location>
</feature>
<keyword evidence="4" id="KW-1015">Disulfide bond</keyword>
<dbReference type="Pfam" id="PF02630">
    <property type="entry name" value="SCO1-SenC"/>
    <property type="match status" value="1"/>
</dbReference>
<dbReference type="PROSITE" id="PS51352">
    <property type="entry name" value="THIOREDOXIN_2"/>
    <property type="match status" value="1"/>
</dbReference>